<dbReference type="OrthoDB" id="9019065at2"/>
<dbReference type="EMBL" id="CABVJF010000033">
    <property type="protein sequence ID" value="VVQ25256.1"/>
    <property type="molecule type" value="Genomic_DNA"/>
</dbReference>
<evidence type="ECO:0000313" key="2">
    <source>
        <dbReference type="EMBL" id="VVQ25256.1"/>
    </source>
</evidence>
<evidence type="ECO:0000259" key="1">
    <source>
        <dbReference type="Pfam" id="PF15655"/>
    </source>
</evidence>
<proteinExistence type="predicted"/>
<dbReference type="Pfam" id="PF15655">
    <property type="entry name" value="Imm-NTF2"/>
    <property type="match status" value="1"/>
</dbReference>
<name>A0A5E7VRK1_PSEFL</name>
<organism evidence="2 3">
    <name type="scientific">Pseudomonas fluorescens</name>
    <dbReference type="NCBI Taxonomy" id="294"/>
    <lineage>
        <taxon>Bacteria</taxon>
        <taxon>Pseudomonadati</taxon>
        <taxon>Pseudomonadota</taxon>
        <taxon>Gammaproteobacteria</taxon>
        <taxon>Pseudomonadales</taxon>
        <taxon>Pseudomonadaceae</taxon>
        <taxon>Pseudomonas</taxon>
    </lineage>
</organism>
<dbReference type="Proteomes" id="UP000381378">
    <property type="component" value="Unassembled WGS sequence"/>
</dbReference>
<gene>
    <name evidence="2" type="ORF">PS928_05970</name>
</gene>
<feature type="domain" description="NTF2 fold immunity protein" evidence="1">
    <location>
        <begin position="8"/>
        <end position="135"/>
    </location>
</feature>
<protein>
    <recommendedName>
        <fullName evidence="1">NTF2 fold immunity protein domain-containing protein</fullName>
    </recommendedName>
</protein>
<reference evidence="2 3" key="1">
    <citation type="submission" date="2019-09" db="EMBL/GenBank/DDBJ databases">
        <authorList>
            <person name="Chandra G."/>
            <person name="Truman W A."/>
        </authorList>
    </citation>
    <scope>NUCLEOTIDE SEQUENCE [LARGE SCALE GENOMIC DNA]</scope>
    <source>
        <strain evidence="2">PS928</strain>
    </source>
</reference>
<dbReference type="AlphaFoldDB" id="A0A5E7VRK1"/>
<evidence type="ECO:0000313" key="3">
    <source>
        <dbReference type="Proteomes" id="UP000381378"/>
    </source>
</evidence>
<dbReference type="InterPro" id="IPR028049">
    <property type="entry name" value="Imm-NTF2"/>
</dbReference>
<accession>A0A5E7VRK1</accession>
<dbReference type="RefSeq" id="WP_128871125.1">
    <property type="nucleotide sequence ID" value="NZ_CABVJF010000033.1"/>
</dbReference>
<sequence length="139" mass="16107">MSGITTPRALLEEFFAEMKSWEQGFFEEKMSLVDSAQPTSECNEKYKKILEVLLRKYSIQNGKSWDRLYDPGCGDPTMYDPERDSIEELQQKESSASFIVTQAVGLEAVFRFTLVKDSNLWRIKKKDTYRSGKWQASVL</sequence>